<feature type="region of interest" description="Disordered" evidence="1">
    <location>
        <begin position="45"/>
        <end position="68"/>
    </location>
</feature>
<sequence>NAGGENNEKNTIVFKLHVRCEKGHPRITVKSDALKWLPNGSELIADDTKPNAESKPKTFTSFSSDHDSLSKFAKNPPAPYNLDIILAKLGPGQGLIQLQGSKL</sequence>
<comment type="caution">
    <text evidence="2">The sequence shown here is derived from an EMBL/GenBank/DDBJ whole genome shotgun (WGS) entry which is preliminary data.</text>
</comment>
<keyword evidence="2" id="KW-0804">Transcription</keyword>
<dbReference type="InterPro" id="IPR036643">
    <property type="entry name" value="RNApol_insert_sf"/>
</dbReference>
<protein>
    <submittedName>
        <fullName evidence="2">DNA-directed RNA polymerases I and III subunit RPAC1-like</fullName>
    </submittedName>
</protein>
<keyword evidence="2" id="KW-0240">DNA-directed RNA polymerase</keyword>
<evidence type="ECO:0000313" key="2">
    <source>
        <dbReference type="EMBL" id="MCI08453.1"/>
    </source>
</evidence>
<evidence type="ECO:0000313" key="3">
    <source>
        <dbReference type="Proteomes" id="UP000265520"/>
    </source>
</evidence>
<dbReference type="GO" id="GO:0000428">
    <property type="term" value="C:DNA-directed RNA polymerase complex"/>
    <property type="evidence" value="ECO:0007669"/>
    <property type="project" value="UniProtKB-KW"/>
</dbReference>
<feature type="non-terminal residue" evidence="2">
    <location>
        <position position="1"/>
    </location>
</feature>
<name>A0A392P8N7_9FABA</name>
<evidence type="ECO:0000256" key="1">
    <source>
        <dbReference type="SAM" id="MobiDB-lite"/>
    </source>
</evidence>
<dbReference type="EMBL" id="LXQA010069073">
    <property type="protein sequence ID" value="MCI08453.1"/>
    <property type="molecule type" value="Genomic_DNA"/>
</dbReference>
<keyword evidence="3" id="KW-1185">Reference proteome</keyword>
<reference evidence="2 3" key="1">
    <citation type="journal article" date="2018" name="Front. Plant Sci.">
        <title>Red Clover (Trifolium pratense) and Zigzag Clover (T. medium) - A Picture of Genomic Similarities and Differences.</title>
        <authorList>
            <person name="Dluhosova J."/>
            <person name="Istvanek J."/>
            <person name="Nedelnik J."/>
            <person name="Repkova J."/>
        </authorList>
    </citation>
    <scope>NUCLEOTIDE SEQUENCE [LARGE SCALE GENOMIC DNA]</scope>
    <source>
        <strain evidence="3">cv. 10/8</strain>
        <tissue evidence="2">Leaf</tissue>
    </source>
</reference>
<organism evidence="2 3">
    <name type="scientific">Trifolium medium</name>
    <dbReference type="NCBI Taxonomy" id="97028"/>
    <lineage>
        <taxon>Eukaryota</taxon>
        <taxon>Viridiplantae</taxon>
        <taxon>Streptophyta</taxon>
        <taxon>Embryophyta</taxon>
        <taxon>Tracheophyta</taxon>
        <taxon>Spermatophyta</taxon>
        <taxon>Magnoliopsida</taxon>
        <taxon>eudicotyledons</taxon>
        <taxon>Gunneridae</taxon>
        <taxon>Pentapetalae</taxon>
        <taxon>rosids</taxon>
        <taxon>fabids</taxon>
        <taxon>Fabales</taxon>
        <taxon>Fabaceae</taxon>
        <taxon>Papilionoideae</taxon>
        <taxon>50 kb inversion clade</taxon>
        <taxon>NPAAA clade</taxon>
        <taxon>Hologalegina</taxon>
        <taxon>IRL clade</taxon>
        <taxon>Trifolieae</taxon>
        <taxon>Trifolium</taxon>
    </lineage>
</organism>
<dbReference type="AlphaFoldDB" id="A0A392P8N7"/>
<feature type="compositionally biased region" description="Basic and acidic residues" evidence="1">
    <location>
        <begin position="46"/>
        <end position="56"/>
    </location>
</feature>
<accession>A0A392P8N7</accession>
<proteinExistence type="predicted"/>
<dbReference type="Proteomes" id="UP000265520">
    <property type="component" value="Unassembled WGS sequence"/>
</dbReference>
<dbReference type="Gene3D" id="2.170.120.12">
    <property type="entry name" value="DNA-directed RNA polymerase, insert domain"/>
    <property type="match status" value="1"/>
</dbReference>